<proteinExistence type="predicted"/>
<comment type="caution">
    <text evidence="2">The sequence shown here is derived from an EMBL/GenBank/DDBJ whole genome shotgun (WGS) entry which is preliminary data.</text>
</comment>
<feature type="signal peptide" evidence="1">
    <location>
        <begin position="1"/>
        <end position="26"/>
    </location>
</feature>
<accession>A0A6L9L2A3</accession>
<dbReference type="Proteomes" id="UP000474175">
    <property type="component" value="Unassembled WGS sequence"/>
</dbReference>
<evidence type="ECO:0000256" key="1">
    <source>
        <dbReference type="SAM" id="SignalP"/>
    </source>
</evidence>
<dbReference type="RefSeq" id="WP_163945020.1">
    <property type="nucleotide sequence ID" value="NZ_JAAFZH010000002.1"/>
</dbReference>
<evidence type="ECO:0000313" key="3">
    <source>
        <dbReference type="Proteomes" id="UP000474175"/>
    </source>
</evidence>
<evidence type="ECO:0000313" key="2">
    <source>
        <dbReference type="EMBL" id="NDU94665.1"/>
    </source>
</evidence>
<name>A0A6L9L2A3_9BACT</name>
<gene>
    <name evidence="2" type="ORF">GK108_07250</name>
</gene>
<dbReference type="EMBL" id="JAAFZH010000002">
    <property type="protein sequence ID" value="NDU94665.1"/>
    <property type="molecule type" value="Genomic_DNA"/>
</dbReference>
<keyword evidence="3" id="KW-1185">Reference proteome</keyword>
<protein>
    <submittedName>
        <fullName evidence="2">Outer membrane beta-barrel protein</fullName>
    </submittedName>
</protein>
<reference evidence="2 3" key="1">
    <citation type="submission" date="2020-02" db="EMBL/GenBank/DDBJ databases">
        <title>Draft genome sequence of two Spirosoma agri KCTC 52727 and Spirosoma terrae KCTC 52035.</title>
        <authorList>
            <person name="Rojas J."/>
            <person name="Ambika Manirajan B."/>
            <person name="Suarez C."/>
            <person name="Ratering S."/>
            <person name="Schnell S."/>
        </authorList>
    </citation>
    <scope>NUCLEOTIDE SEQUENCE [LARGE SCALE GENOMIC DNA]</scope>
    <source>
        <strain evidence="2 3">KCTC 52035</strain>
    </source>
</reference>
<feature type="chain" id="PRO_5026670449" evidence="1">
    <location>
        <begin position="27"/>
        <end position="203"/>
    </location>
</feature>
<keyword evidence="1" id="KW-0732">Signal</keyword>
<sequence length="203" mass="21342">MKTIHSLVATLVGVCLFTLTTQSALAQFSVGINGSAAFSDVKNSDTFYGGGLNAKIFPSSKLAIGVGVKAFGEKYDFSVANQNFQYTSSIIPITAMLDYYLSDGFLRPYVGVDAGVYATGYRIKFNGQESSKISSTNAGAAPKIGLMLALGNLGIFAEGAYNFIFGNKDGSVNLGGVNNISFDNTSKFFTVNVGVQIGIPTSK</sequence>
<dbReference type="InterPro" id="IPR011250">
    <property type="entry name" value="OMP/PagP_B-barrel"/>
</dbReference>
<dbReference type="SUPFAM" id="SSF56925">
    <property type="entry name" value="OMPA-like"/>
    <property type="match status" value="1"/>
</dbReference>
<dbReference type="AlphaFoldDB" id="A0A6L9L2A3"/>
<organism evidence="2 3">
    <name type="scientific">Spirosoma terrae</name>
    <dbReference type="NCBI Taxonomy" id="1968276"/>
    <lineage>
        <taxon>Bacteria</taxon>
        <taxon>Pseudomonadati</taxon>
        <taxon>Bacteroidota</taxon>
        <taxon>Cytophagia</taxon>
        <taxon>Cytophagales</taxon>
        <taxon>Cytophagaceae</taxon>
        <taxon>Spirosoma</taxon>
    </lineage>
</organism>